<evidence type="ECO:0000313" key="1">
    <source>
        <dbReference type="EMBL" id="KAF9669203.1"/>
    </source>
</evidence>
<name>A0A835MTN5_9ROSI</name>
<gene>
    <name evidence="1" type="ORF">SADUNF_Sadunf14G0083400</name>
</gene>
<dbReference type="EMBL" id="JADGMS010000014">
    <property type="protein sequence ID" value="KAF9669203.1"/>
    <property type="molecule type" value="Genomic_DNA"/>
</dbReference>
<dbReference type="AlphaFoldDB" id="A0A835MTN5"/>
<sequence>MPFYSGNCREAEILASKCPFILGIAGRQKSWHQSSLCTLNGLSKSGKVTEFVQHQGITVITHTSGRLDNQKEVNDIKVTDDCDINYCCIYKDKSFTYQIGAIDMLECLFCLFRVNVFKEFFVI</sequence>
<comment type="caution">
    <text evidence="1">The sequence shown here is derived from an EMBL/GenBank/DDBJ whole genome shotgun (WGS) entry which is preliminary data.</text>
</comment>
<proteinExistence type="predicted"/>
<keyword evidence="2" id="KW-1185">Reference proteome</keyword>
<protein>
    <submittedName>
        <fullName evidence="1">Uncharacterized protein</fullName>
    </submittedName>
</protein>
<evidence type="ECO:0000313" key="2">
    <source>
        <dbReference type="Proteomes" id="UP000657918"/>
    </source>
</evidence>
<dbReference type="Proteomes" id="UP000657918">
    <property type="component" value="Unassembled WGS sequence"/>
</dbReference>
<reference evidence="1 2" key="1">
    <citation type="submission" date="2020-10" db="EMBL/GenBank/DDBJ databases">
        <title>Plant Genome Project.</title>
        <authorList>
            <person name="Zhang R.-G."/>
        </authorList>
    </citation>
    <scope>NUCLEOTIDE SEQUENCE [LARGE SCALE GENOMIC DNA]</scope>
    <source>
        <strain evidence="1">FAFU-HL-1</strain>
        <tissue evidence="1">Leaf</tissue>
    </source>
</reference>
<accession>A0A835MTN5</accession>
<organism evidence="1 2">
    <name type="scientific">Salix dunnii</name>
    <dbReference type="NCBI Taxonomy" id="1413687"/>
    <lineage>
        <taxon>Eukaryota</taxon>
        <taxon>Viridiplantae</taxon>
        <taxon>Streptophyta</taxon>
        <taxon>Embryophyta</taxon>
        <taxon>Tracheophyta</taxon>
        <taxon>Spermatophyta</taxon>
        <taxon>Magnoliopsida</taxon>
        <taxon>eudicotyledons</taxon>
        <taxon>Gunneridae</taxon>
        <taxon>Pentapetalae</taxon>
        <taxon>rosids</taxon>
        <taxon>fabids</taxon>
        <taxon>Malpighiales</taxon>
        <taxon>Salicaceae</taxon>
        <taxon>Saliceae</taxon>
        <taxon>Salix</taxon>
    </lineage>
</organism>